<dbReference type="GO" id="GO:0004672">
    <property type="term" value="F:protein kinase activity"/>
    <property type="evidence" value="ECO:0007669"/>
    <property type="project" value="InterPro"/>
</dbReference>
<evidence type="ECO:0000259" key="1">
    <source>
        <dbReference type="PROSITE" id="PS50011"/>
    </source>
</evidence>
<sequence length="455" mass="51724">MVEPHNRHIITGPICIGEIVGSTFMTERLLSAGKQSTVFQVRSKHRMEGNRVALKIIPIGNGQLTLDNDIAVLKSIGGQNHFAKLNEIGSHRQFQFLAMELLGPTLCDILKRPQKSRFSLSSVAKVGIQCLEALSTLHKAGFVHRKVRSEKILIGHVKETSGNIYLIGFKQSQRIKDQDTKINLVQNDLHYLLKMLMALYRGVEDDKVEIVNVKEDSFVDYQPILSEIIQFDSEIMKINNDNIGEYQQMINILIQMVESKGENLNKPFEWEVEIEQQRQIELKRQKKQIQKRQKQFLSAASQLKFLNAQPGSKYPNKEYRQQEINAMLQNIILSLPSCEVRQFQLSSTGLLQIQPKINRAVIPSEIINNKHNRGISGYDSTGITPSNSSNFSTARSSLSNNSTQLIKTTHPLNLPLNLNQIIITKQLIKWNEKVINIELGIVIWITSIQSIQIKD</sequence>
<dbReference type="InterPro" id="IPR011009">
    <property type="entry name" value="Kinase-like_dom_sf"/>
</dbReference>
<dbReference type="SUPFAM" id="SSF56112">
    <property type="entry name" value="Protein kinase-like (PK-like)"/>
    <property type="match status" value="1"/>
</dbReference>
<evidence type="ECO:0000313" key="3">
    <source>
        <dbReference type="Proteomes" id="UP000324800"/>
    </source>
</evidence>
<dbReference type="OrthoDB" id="5979581at2759"/>
<proteinExistence type="predicted"/>
<dbReference type="InterPro" id="IPR050235">
    <property type="entry name" value="CK1_Ser-Thr_kinase"/>
</dbReference>
<feature type="domain" description="Protein kinase" evidence="1">
    <location>
        <begin position="24"/>
        <end position="357"/>
    </location>
</feature>
<evidence type="ECO:0000313" key="2">
    <source>
        <dbReference type="EMBL" id="KAA6386581.1"/>
    </source>
</evidence>
<dbReference type="InterPro" id="IPR000719">
    <property type="entry name" value="Prot_kinase_dom"/>
</dbReference>
<dbReference type="SMART" id="SM00220">
    <property type="entry name" value="S_TKc"/>
    <property type="match status" value="1"/>
</dbReference>
<dbReference type="Pfam" id="PF00069">
    <property type="entry name" value="Pkinase"/>
    <property type="match status" value="1"/>
</dbReference>
<dbReference type="GO" id="GO:0005524">
    <property type="term" value="F:ATP binding"/>
    <property type="evidence" value="ECO:0007669"/>
    <property type="project" value="InterPro"/>
</dbReference>
<dbReference type="Gene3D" id="1.10.510.10">
    <property type="entry name" value="Transferase(Phosphotransferase) domain 1"/>
    <property type="match status" value="1"/>
</dbReference>
<dbReference type="PROSITE" id="PS50011">
    <property type="entry name" value="PROTEIN_KINASE_DOM"/>
    <property type="match status" value="1"/>
</dbReference>
<organism evidence="2 3">
    <name type="scientific">Streblomastix strix</name>
    <dbReference type="NCBI Taxonomy" id="222440"/>
    <lineage>
        <taxon>Eukaryota</taxon>
        <taxon>Metamonada</taxon>
        <taxon>Preaxostyla</taxon>
        <taxon>Oxymonadida</taxon>
        <taxon>Streblomastigidae</taxon>
        <taxon>Streblomastix</taxon>
    </lineage>
</organism>
<accession>A0A5J4VV57</accession>
<comment type="caution">
    <text evidence="2">The sequence shown here is derived from an EMBL/GenBank/DDBJ whole genome shotgun (WGS) entry which is preliminary data.</text>
</comment>
<protein>
    <recommendedName>
        <fullName evidence="1">Protein kinase domain-containing protein</fullName>
    </recommendedName>
</protein>
<dbReference type="PANTHER" id="PTHR11909">
    <property type="entry name" value="CASEIN KINASE-RELATED"/>
    <property type="match status" value="1"/>
</dbReference>
<gene>
    <name evidence="2" type="ORF">EZS28_017891</name>
</gene>
<reference evidence="2 3" key="1">
    <citation type="submission" date="2019-03" db="EMBL/GenBank/DDBJ databases">
        <title>Single cell metagenomics reveals metabolic interactions within the superorganism composed of flagellate Streblomastix strix and complex community of Bacteroidetes bacteria on its surface.</title>
        <authorList>
            <person name="Treitli S.C."/>
            <person name="Kolisko M."/>
            <person name="Husnik F."/>
            <person name="Keeling P."/>
            <person name="Hampl V."/>
        </authorList>
    </citation>
    <scope>NUCLEOTIDE SEQUENCE [LARGE SCALE GENOMIC DNA]</scope>
    <source>
        <strain evidence="2">ST1C</strain>
    </source>
</reference>
<name>A0A5J4VV57_9EUKA</name>
<dbReference type="EMBL" id="SNRW01004742">
    <property type="protein sequence ID" value="KAA6386581.1"/>
    <property type="molecule type" value="Genomic_DNA"/>
</dbReference>
<dbReference type="Proteomes" id="UP000324800">
    <property type="component" value="Unassembled WGS sequence"/>
</dbReference>
<dbReference type="AlphaFoldDB" id="A0A5J4VV57"/>